<dbReference type="InterPro" id="IPR036291">
    <property type="entry name" value="NAD(P)-bd_dom_sf"/>
</dbReference>
<dbReference type="PRINTS" id="PR00080">
    <property type="entry name" value="SDRFAMILY"/>
</dbReference>
<dbReference type="Gene3D" id="3.40.50.720">
    <property type="entry name" value="NAD(P)-binding Rossmann-like Domain"/>
    <property type="match status" value="1"/>
</dbReference>
<dbReference type="PANTHER" id="PTHR43658:SF8">
    <property type="entry name" value="17-BETA-HYDROXYSTEROID DEHYDROGENASE 14-RELATED"/>
    <property type="match status" value="1"/>
</dbReference>
<sequence length="267" mass="27120">MQLNGSGAIVTGGASGLGRGTAAVLAAAGADVVILDLPGSPGEQTARELSEGSAGSVRFAPADVTDEASVQAAIDLVQERTPLRVAVSCAGIATAGRTVGRDGPLALDAFERTIRINLIGTFNVARLAAAAMAANDPITVQSLPGVPETAERGVIVNTASVAAFDGQIGQAAYSASKGGVAAMTLPLARDLSKLLVRVVTIAPGIMQTPMMAGMPADVQASLEEQIPHPSRMGTPAEYAALVRHVVENPLLNGETIRLDGAIRMQPK</sequence>
<proteinExistence type="inferred from homology"/>
<accession>A0A9X2H104</accession>
<protein>
    <submittedName>
        <fullName evidence="4">NAD(P)-dependent dehydrogenase (Short-subunit alcohol dehydrogenase family)</fullName>
    </submittedName>
</protein>
<dbReference type="InterPro" id="IPR002347">
    <property type="entry name" value="SDR_fam"/>
</dbReference>
<dbReference type="RefSeq" id="WP_157000265.1">
    <property type="nucleotide sequence ID" value="NZ_JAMZDY010000001.1"/>
</dbReference>
<dbReference type="OrthoDB" id="9795647at2"/>
<evidence type="ECO:0000256" key="1">
    <source>
        <dbReference type="ARBA" id="ARBA00006484"/>
    </source>
</evidence>
<evidence type="ECO:0000313" key="5">
    <source>
        <dbReference type="Proteomes" id="UP001139722"/>
    </source>
</evidence>
<dbReference type="PROSITE" id="PS00061">
    <property type="entry name" value="ADH_SHORT"/>
    <property type="match status" value="1"/>
</dbReference>
<dbReference type="GO" id="GO:0016491">
    <property type="term" value="F:oxidoreductase activity"/>
    <property type="evidence" value="ECO:0007669"/>
    <property type="project" value="UniProtKB-KW"/>
</dbReference>
<name>A0A9X2H104_9MICO</name>
<evidence type="ECO:0000256" key="2">
    <source>
        <dbReference type="ARBA" id="ARBA00023002"/>
    </source>
</evidence>
<gene>
    <name evidence="4" type="ORF">BJ978_001897</name>
</gene>
<keyword evidence="2" id="KW-0560">Oxidoreductase</keyword>
<dbReference type="Pfam" id="PF00106">
    <property type="entry name" value="adh_short"/>
    <property type="match status" value="1"/>
</dbReference>
<comment type="caution">
    <text evidence="4">The sequence shown here is derived from an EMBL/GenBank/DDBJ whole genome shotgun (WGS) entry which is preliminary data.</text>
</comment>
<evidence type="ECO:0000256" key="3">
    <source>
        <dbReference type="RuleBase" id="RU000363"/>
    </source>
</evidence>
<dbReference type="EMBL" id="JAMZDY010000001">
    <property type="protein sequence ID" value="MCP2371221.1"/>
    <property type="molecule type" value="Genomic_DNA"/>
</dbReference>
<dbReference type="InterPro" id="IPR020904">
    <property type="entry name" value="Sc_DH/Rdtase_CS"/>
</dbReference>
<dbReference type="FunFam" id="3.40.50.720:FF:000215">
    <property type="entry name" value="3-hydroxyacyl-CoA dehydrogenase type-2"/>
    <property type="match status" value="1"/>
</dbReference>
<dbReference type="AlphaFoldDB" id="A0A9X2H104"/>
<dbReference type="Proteomes" id="UP001139722">
    <property type="component" value="Unassembled WGS sequence"/>
</dbReference>
<keyword evidence="5" id="KW-1185">Reference proteome</keyword>
<organism evidence="4 5">
    <name type="scientific">Agromyces terreus</name>
    <dbReference type="NCBI Taxonomy" id="424795"/>
    <lineage>
        <taxon>Bacteria</taxon>
        <taxon>Bacillati</taxon>
        <taxon>Actinomycetota</taxon>
        <taxon>Actinomycetes</taxon>
        <taxon>Micrococcales</taxon>
        <taxon>Microbacteriaceae</taxon>
        <taxon>Agromyces</taxon>
    </lineage>
</organism>
<dbReference type="SUPFAM" id="SSF51735">
    <property type="entry name" value="NAD(P)-binding Rossmann-fold domains"/>
    <property type="match status" value="1"/>
</dbReference>
<dbReference type="PANTHER" id="PTHR43658">
    <property type="entry name" value="SHORT-CHAIN DEHYDROGENASE/REDUCTASE"/>
    <property type="match status" value="1"/>
</dbReference>
<dbReference type="PRINTS" id="PR00081">
    <property type="entry name" value="GDHRDH"/>
</dbReference>
<evidence type="ECO:0000313" key="4">
    <source>
        <dbReference type="EMBL" id="MCP2371221.1"/>
    </source>
</evidence>
<reference evidence="4" key="1">
    <citation type="submission" date="2022-06" db="EMBL/GenBank/DDBJ databases">
        <title>Sequencing the genomes of 1000 actinobacteria strains.</title>
        <authorList>
            <person name="Klenk H.-P."/>
        </authorList>
    </citation>
    <scope>NUCLEOTIDE SEQUENCE</scope>
    <source>
        <strain evidence="4">DSM 22016</strain>
    </source>
</reference>
<comment type="similarity">
    <text evidence="1 3">Belongs to the short-chain dehydrogenases/reductases (SDR) family.</text>
</comment>